<evidence type="ECO:0000256" key="1">
    <source>
        <dbReference type="SAM" id="Phobius"/>
    </source>
</evidence>
<proteinExistence type="predicted"/>
<keyword evidence="1" id="KW-0472">Membrane</keyword>
<keyword evidence="3" id="KW-1185">Reference proteome</keyword>
<comment type="caution">
    <text evidence="2">The sequence shown here is derived from an EMBL/GenBank/DDBJ whole genome shotgun (WGS) entry which is preliminary data.</text>
</comment>
<evidence type="ECO:0008006" key="4">
    <source>
        <dbReference type="Google" id="ProtNLM"/>
    </source>
</evidence>
<feature type="transmembrane region" description="Helical" evidence="1">
    <location>
        <begin position="223"/>
        <end position="251"/>
    </location>
</feature>
<keyword evidence="1" id="KW-1133">Transmembrane helix</keyword>
<accession>A0A4Y7RND6</accession>
<reference evidence="2 3" key="1">
    <citation type="journal article" date="2019" name="Nat. Ecol. Evol.">
        <title>Megaphylogeny resolves global patterns of mushroom evolution.</title>
        <authorList>
            <person name="Varga T."/>
            <person name="Krizsan K."/>
            <person name="Foldi C."/>
            <person name="Dima B."/>
            <person name="Sanchez-Garcia M."/>
            <person name="Sanchez-Ramirez S."/>
            <person name="Szollosi G.J."/>
            <person name="Szarkandi J.G."/>
            <person name="Papp V."/>
            <person name="Albert L."/>
            <person name="Andreopoulos W."/>
            <person name="Angelini C."/>
            <person name="Antonin V."/>
            <person name="Barry K.W."/>
            <person name="Bougher N.L."/>
            <person name="Buchanan P."/>
            <person name="Buyck B."/>
            <person name="Bense V."/>
            <person name="Catcheside P."/>
            <person name="Chovatia M."/>
            <person name="Cooper J."/>
            <person name="Damon W."/>
            <person name="Desjardin D."/>
            <person name="Finy P."/>
            <person name="Geml J."/>
            <person name="Haridas S."/>
            <person name="Hughes K."/>
            <person name="Justo A."/>
            <person name="Karasinski D."/>
            <person name="Kautmanova I."/>
            <person name="Kiss B."/>
            <person name="Kocsube S."/>
            <person name="Kotiranta H."/>
            <person name="LaButti K.M."/>
            <person name="Lechner B.E."/>
            <person name="Liimatainen K."/>
            <person name="Lipzen A."/>
            <person name="Lukacs Z."/>
            <person name="Mihaltcheva S."/>
            <person name="Morgado L.N."/>
            <person name="Niskanen T."/>
            <person name="Noordeloos M.E."/>
            <person name="Ohm R.A."/>
            <person name="Ortiz-Santana B."/>
            <person name="Ovrebo C."/>
            <person name="Racz N."/>
            <person name="Riley R."/>
            <person name="Savchenko A."/>
            <person name="Shiryaev A."/>
            <person name="Soop K."/>
            <person name="Spirin V."/>
            <person name="Szebenyi C."/>
            <person name="Tomsovsky M."/>
            <person name="Tulloss R.E."/>
            <person name="Uehling J."/>
            <person name="Grigoriev I.V."/>
            <person name="Vagvolgyi C."/>
            <person name="Papp T."/>
            <person name="Martin F.M."/>
            <person name="Miettinen O."/>
            <person name="Hibbett D.S."/>
            <person name="Nagy L.G."/>
        </authorList>
    </citation>
    <scope>NUCLEOTIDE SEQUENCE [LARGE SCALE GENOMIC DNA]</scope>
    <source>
        <strain evidence="2 3">FP101781</strain>
    </source>
</reference>
<evidence type="ECO:0000313" key="2">
    <source>
        <dbReference type="EMBL" id="TEB09807.1"/>
    </source>
</evidence>
<feature type="transmembrane region" description="Helical" evidence="1">
    <location>
        <begin position="271"/>
        <end position="291"/>
    </location>
</feature>
<dbReference type="Proteomes" id="UP000298030">
    <property type="component" value="Unassembled WGS sequence"/>
</dbReference>
<dbReference type="Pfam" id="PF11911">
    <property type="entry name" value="DUF3429"/>
    <property type="match status" value="1"/>
</dbReference>
<dbReference type="STRING" id="71717.A0A4Y7RND6"/>
<dbReference type="AlphaFoldDB" id="A0A4Y7RND6"/>
<evidence type="ECO:0000313" key="3">
    <source>
        <dbReference type="Proteomes" id="UP000298030"/>
    </source>
</evidence>
<dbReference type="EMBL" id="QPFP01000489">
    <property type="protein sequence ID" value="TEB09807.1"/>
    <property type="molecule type" value="Genomic_DNA"/>
</dbReference>
<sequence>MSAFLRHTLRTSLLRNASIPLRCRPTPAPLPRPMAMFRPVTIKLMSTNVRLPTKPATLQCQIRSVASQVSGRPGSQTLEHAATNVKEELGNSASDLAKVIAGANMTSDAITDHGGESFYGITSKVAHEVPTHLMVLGLSGGIPYIAASGTTLWLAKQAQIAASGAAVKLDPGVALTMLDQALNFQVAYGAVMLASLGALQWGFEMAAYGGHKGYARLGIGLAPMLVAWTSLGMQPMEALVIQWFAFTALWYADSKTTMAGWAPKWYSQYRFYLSILVGTCIIASLAGTSYWGPVAGHGFLSHELDELREQRRQNMPQKHGLIMGPIEAIPAGVDSDRFTRIHDRSKD</sequence>
<dbReference type="PANTHER" id="PTHR15887:SF1">
    <property type="entry name" value="TRANSMEMBRANE PROTEIN 69"/>
    <property type="match status" value="1"/>
</dbReference>
<dbReference type="InterPro" id="IPR021836">
    <property type="entry name" value="DUF3429"/>
</dbReference>
<protein>
    <recommendedName>
        <fullName evidence="4">Mnn4-regulates the mannosylphosphorylation</fullName>
    </recommendedName>
</protein>
<feature type="transmembrane region" description="Helical" evidence="1">
    <location>
        <begin position="186"/>
        <end position="203"/>
    </location>
</feature>
<dbReference type="PANTHER" id="PTHR15887">
    <property type="entry name" value="TRANSMEMBRANE PROTEIN 69"/>
    <property type="match status" value="1"/>
</dbReference>
<dbReference type="OrthoDB" id="194289at2759"/>
<name>A0A4Y7RND6_COPMI</name>
<gene>
    <name evidence="2" type="ORF">FA13DRAFT_1049544</name>
</gene>
<keyword evidence="1" id="KW-0812">Transmembrane</keyword>
<organism evidence="2 3">
    <name type="scientific">Coprinellus micaceus</name>
    <name type="common">Glistening ink-cap mushroom</name>
    <name type="synonym">Coprinus micaceus</name>
    <dbReference type="NCBI Taxonomy" id="71717"/>
    <lineage>
        <taxon>Eukaryota</taxon>
        <taxon>Fungi</taxon>
        <taxon>Dikarya</taxon>
        <taxon>Basidiomycota</taxon>
        <taxon>Agaricomycotina</taxon>
        <taxon>Agaricomycetes</taxon>
        <taxon>Agaricomycetidae</taxon>
        <taxon>Agaricales</taxon>
        <taxon>Agaricineae</taxon>
        <taxon>Psathyrellaceae</taxon>
        <taxon>Coprinellus</taxon>
    </lineage>
</organism>